<evidence type="ECO:0000259" key="3">
    <source>
        <dbReference type="Pfam" id="PF01103"/>
    </source>
</evidence>
<dbReference type="Gene3D" id="2.40.160.50">
    <property type="entry name" value="membrane protein fhac: a member of the omp85/tpsb transporter family"/>
    <property type="match status" value="1"/>
</dbReference>
<accession>A0A0N7M843</accession>
<comment type="subcellular location">
    <subcellularLocation>
        <location evidence="1">Membrane</location>
    </subcellularLocation>
</comment>
<evidence type="ECO:0000256" key="1">
    <source>
        <dbReference type="ARBA" id="ARBA00004370"/>
    </source>
</evidence>
<dbReference type="InterPro" id="IPR000184">
    <property type="entry name" value="Bac_surfAg_D15"/>
</dbReference>
<dbReference type="STRING" id="1715692.RUE5091_00098"/>
<name>A0A0N7M843_9RHOB</name>
<sequence>MISEVPKPRDCRPNAVAMQLLALFLMFSALTPSVLAEEVEDYSGLRLSLPFAFYNETFGLSAGWVEGRVGYLQPQARILGTIIAGDTGSATGFLAAEDLQVPRWKRLFIDPIFSLGYYNDADTYVDGNPDFAGERAGTNDSNKDNFVTGSGSDVFSRVRFKYLLPIGHGRNQVVPDYSIRDGFLVSGATGGSSLNPFESGRSFFEIRPFHRALVSDGDDFDGELRTNGLDFVYFWDNRDFPVNPTKGVGLKLQYSRDFGWFDSTDSWTVMQAEFDAYHDFGESAWFRSRVLAFDFWTADTPSWSENGGVISNRPPPYTGATLGGLFRMRGFPEERFNDRSAIYYSAELRMTPHWNPFDQWPSAQELLGVEWVQVVPFVEMGRVAGSYDLGELHSDMKWSAGIGLRAWVQGFVVRADTAFSDEGVRLQMMIGQPFQF</sequence>
<evidence type="ECO:0000313" key="5">
    <source>
        <dbReference type="Proteomes" id="UP000051260"/>
    </source>
</evidence>
<dbReference type="AlphaFoldDB" id="A0A0N7M843"/>
<reference evidence="5" key="1">
    <citation type="submission" date="2015-09" db="EMBL/GenBank/DDBJ databases">
        <authorList>
            <person name="Rodrigo-Torres L."/>
            <person name="Arahal D.R."/>
        </authorList>
    </citation>
    <scope>NUCLEOTIDE SEQUENCE [LARGE SCALE GENOMIC DNA]</scope>
    <source>
        <strain evidence="5">CECT 5091</strain>
    </source>
</reference>
<keyword evidence="2" id="KW-0472">Membrane</keyword>
<dbReference type="Pfam" id="PF01103">
    <property type="entry name" value="Omp85"/>
    <property type="match status" value="1"/>
</dbReference>
<dbReference type="GO" id="GO:0019867">
    <property type="term" value="C:outer membrane"/>
    <property type="evidence" value="ECO:0007669"/>
    <property type="project" value="InterPro"/>
</dbReference>
<dbReference type="EMBL" id="CYUD01000001">
    <property type="protein sequence ID" value="CUJ83358.1"/>
    <property type="molecule type" value="Genomic_DNA"/>
</dbReference>
<dbReference type="Proteomes" id="UP000051260">
    <property type="component" value="Unassembled WGS sequence"/>
</dbReference>
<protein>
    <submittedName>
        <fullName evidence="4">Outer membrane protein/protective antigen OMA87</fullName>
    </submittedName>
</protein>
<gene>
    <name evidence="4" type="ORF">RUE5091_00098</name>
</gene>
<feature type="domain" description="Bacterial surface antigen (D15)" evidence="3">
    <location>
        <begin position="222"/>
        <end position="432"/>
    </location>
</feature>
<evidence type="ECO:0000256" key="2">
    <source>
        <dbReference type="ARBA" id="ARBA00023136"/>
    </source>
</evidence>
<keyword evidence="5" id="KW-1185">Reference proteome</keyword>
<proteinExistence type="predicted"/>
<evidence type="ECO:0000313" key="4">
    <source>
        <dbReference type="EMBL" id="CUJ83358.1"/>
    </source>
</evidence>
<organism evidence="4 5">
    <name type="scientific">Ruegeria denitrificans</name>
    <dbReference type="NCBI Taxonomy" id="1715692"/>
    <lineage>
        <taxon>Bacteria</taxon>
        <taxon>Pseudomonadati</taxon>
        <taxon>Pseudomonadota</taxon>
        <taxon>Alphaproteobacteria</taxon>
        <taxon>Rhodobacterales</taxon>
        <taxon>Roseobacteraceae</taxon>
        <taxon>Ruegeria</taxon>
    </lineage>
</organism>